<name>A0A1Y0IK53_9BACL</name>
<keyword evidence="5 7" id="KW-1133">Transmembrane helix</keyword>
<evidence type="ECO:0000256" key="1">
    <source>
        <dbReference type="ARBA" id="ARBA00004651"/>
    </source>
</evidence>
<evidence type="ECO:0000256" key="7">
    <source>
        <dbReference type="SAM" id="Phobius"/>
    </source>
</evidence>
<protein>
    <recommendedName>
        <fullName evidence="10">DUF350 domain-containing protein</fullName>
    </recommendedName>
</protein>
<evidence type="ECO:0000313" key="9">
    <source>
        <dbReference type="Proteomes" id="UP000195437"/>
    </source>
</evidence>
<feature type="transmembrane region" description="Helical" evidence="7">
    <location>
        <begin position="88"/>
        <end position="108"/>
    </location>
</feature>
<feature type="transmembrane region" description="Helical" evidence="7">
    <location>
        <begin position="120"/>
        <end position="143"/>
    </location>
</feature>
<dbReference type="InterPro" id="IPR007140">
    <property type="entry name" value="DUF350"/>
</dbReference>
<dbReference type="Proteomes" id="UP000195437">
    <property type="component" value="Chromosome"/>
</dbReference>
<evidence type="ECO:0000256" key="6">
    <source>
        <dbReference type="ARBA" id="ARBA00023136"/>
    </source>
</evidence>
<organism evidence="8 9">
    <name type="scientific">Tumebacillus avium</name>
    <dbReference type="NCBI Taxonomy" id="1903704"/>
    <lineage>
        <taxon>Bacteria</taxon>
        <taxon>Bacillati</taxon>
        <taxon>Bacillota</taxon>
        <taxon>Bacilli</taxon>
        <taxon>Bacillales</taxon>
        <taxon>Alicyclobacillaceae</taxon>
        <taxon>Tumebacillus</taxon>
    </lineage>
</organism>
<keyword evidence="9" id="KW-1185">Reference proteome</keyword>
<comment type="similarity">
    <text evidence="2">Belongs to the UPF0719 family.</text>
</comment>
<accession>A0A1Y0IK53</accession>
<dbReference type="Pfam" id="PF03994">
    <property type="entry name" value="DUF350"/>
    <property type="match status" value="1"/>
</dbReference>
<dbReference type="OrthoDB" id="1683095at2"/>
<gene>
    <name evidence="8" type="ORF">CBW65_05915</name>
</gene>
<dbReference type="EMBL" id="CP021434">
    <property type="protein sequence ID" value="ARU60670.1"/>
    <property type="molecule type" value="Genomic_DNA"/>
</dbReference>
<reference evidence="9" key="1">
    <citation type="submission" date="2017-05" db="EMBL/GenBank/DDBJ databases">
        <authorList>
            <person name="Sung H."/>
        </authorList>
    </citation>
    <scope>NUCLEOTIDE SEQUENCE [LARGE SCALE GENOMIC DNA]</scope>
    <source>
        <strain evidence="9">AR23208</strain>
    </source>
</reference>
<evidence type="ECO:0000256" key="3">
    <source>
        <dbReference type="ARBA" id="ARBA00022475"/>
    </source>
</evidence>
<evidence type="ECO:0000256" key="5">
    <source>
        <dbReference type="ARBA" id="ARBA00022989"/>
    </source>
</evidence>
<dbReference type="PANTHER" id="PTHR40043">
    <property type="entry name" value="UPF0719 INNER MEMBRANE PROTEIN YJFL"/>
    <property type="match status" value="1"/>
</dbReference>
<evidence type="ECO:0000256" key="2">
    <source>
        <dbReference type="ARBA" id="ARBA00005779"/>
    </source>
</evidence>
<keyword evidence="4 7" id="KW-0812">Transmembrane</keyword>
<evidence type="ECO:0008006" key="10">
    <source>
        <dbReference type="Google" id="ProtNLM"/>
    </source>
</evidence>
<proteinExistence type="inferred from homology"/>
<keyword evidence="6 7" id="KW-0472">Membrane</keyword>
<dbReference type="KEGG" id="tum:CBW65_05915"/>
<evidence type="ECO:0000256" key="4">
    <source>
        <dbReference type="ARBA" id="ARBA00022692"/>
    </source>
</evidence>
<comment type="subcellular location">
    <subcellularLocation>
        <location evidence="1">Cell membrane</location>
        <topology evidence="1">Multi-pass membrane protein</topology>
    </subcellularLocation>
</comment>
<dbReference type="GO" id="GO:0005886">
    <property type="term" value="C:plasma membrane"/>
    <property type="evidence" value="ECO:0007669"/>
    <property type="project" value="UniProtKB-SubCell"/>
</dbReference>
<keyword evidence="3" id="KW-1003">Cell membrane</keyword>
<dbReference type="AlphaFoldDB" id="A0A1Y0IK53"/>
<evidence type="ECO:0000313" key="8">
    <source>
        <dbReference type="EMBL" id="ARU60670.1"/>
    </source>
</evidence>
<dbReference type="PANTHER" id="PTHR40043:SF1">
    <property type="entry name" value="UPF0719 INNER MEMBRANE PROTEIN YJFL"/>
    <property type="match status" value="1"/>
</dbReference>
<feature type="transmembrane region" description="Helical" evidence="7">
    <location>
        <begin position="12"/>
        <end position="31"/>
    </location>
</feature>
<sequence>MMSQWEGILNFLIYLGVALPILGFGLFVFMITTPYKEYGLVAEGADVNDPRKVNAAKAAAHDLGGKVIGLAIVLASAVYHSVNLVDLVIWGVLGTVFQVAVFYLFELVTPFKVVSEIPKGNVSVGIFTSRLSIASGILMAALISY</sequence>